<dbReference type="Proteomes" id="UP000242638">
    <property type="component" value="Unassembled WGS sequence"/>
</dbReference>
<dbReference type="InterPro" id="IPR058030">
    <property type="entry name" value="TRIM8/14/16/25/29/45/65_CC"/>
</dbReference>
<evidence type="ECO:0000256" key="4">
    <source>
        <dbReference type="PROSITE-ProRule" id="PRU00024"/>
    </source>
</evidence>
<keyword evidence="2 4" id="KW-0863">Zinc-finger</keyword>
<dbReference type="PANTHER" id="PTHR25465:SF5">
    <property type="entry name" value="E3 UBIQUITIN_ISG15 LIGASE TRIM25-RELATED"/>
    <property type="match status" value="1"/>
</dbReference>
<keyword evidence="1" id="KW-0479">Metal-binding</keyword>
<feature type="coiled-coil region" evidence="5">
    <location>
        <begin position="205"/>
        <end position="235"/>
    </location>
</feature>
<keyword evidence="9" id="KW-1185">Reference proteome</keyword>
<sequence>MAQGIQLDREKFCCSLCTNLLRNPVTVPCGHIFCMICINKRLDNEARSGIYSCPQCKEFFISRPTLVKNSVIALSCLQCMVPPLRKHNICPVHQEVMKMFCKTDQRCICYLCSKDGHKGHNKVSMEAERTERQKELQTVRQKIQLRIVEKKKDVKTFQQEEDAVSHAADRALTTTDVVFTGLIETIEEKLSLMRDKMNSQQSIELGRFRKVRSKVEEEIMELKRKDIELDKLSRTEDHANFLLKFPSLSRLSNCLPDLVSVLCRF</sequence>
<accession>A0A3P9Q573</accession>
<dbReference type="SMART" id="SM00336">
    <property type="entry name" value="BBOX"/>
    <property type="match status" value="1"/>
</dbReference>
<protein>
    <recommendedName>
        <fullName evidence="10">RING-type domain-containing protein</fullName>
    </recommendedName>
</protein>
<dbReference type="Pfam" id="PF00643">
    <property type="entry name" value="zf-B_box"/>
    <property type="match status" value="1"/>
</dbReference>
<dbReference type="InterPro" id="IPR013083">
    <property type="entry name" value="Znf_RING/FYVE/PHD"/>
</dbReference>
<dbReference type="InterPro" id="IPR017907">
    <property type="entry name" value="Znf_RING_CS"/>
</dbReference>
<dbReference type="Ensembl" id="ENSPRET00000029557.1">
    <property type="protein sequence ID" value="ENSPREP00000029225.1"/>
    <property type="gene ID" value="ENSPREG00000019786.1"/>
</dbReference>
<dbReference type="OMA" id="IQESICT"/>
<reference evidence="9" key="1">
    <citation type="submission" date="2013-11" db="EMBL/GenBank/DDBJ databases">
        <title>The genomic landscape of the Guanapo guppy.</title>
        <authorList>
            <person name="Kuenstner A."/>
            <person name="Dreyer C."/>
        </authorList>
    </citation>
    <scope>NUCLEOTIDE SEQUENCE</scope>
    <source>
        <strain evidence="9">Guanapo</strain>
    </source>
</reference>
<dbReference type="SMART" id="SM00184">
    <property type="entry name" value="RING"/>
    <property type="match status" value="1"/>
</dbReference>
<dbReference type="CDD" id="cd19769">
    <property type="entry name" value="Bbox2_TRIM16-like"/>
    <property type="match status" value="1"/>
</dbReference>
<dbReference type="SUPFAM" id="SSF57845">
    <property type="entry name" value="B-box zinc-binding domain"/>
    <property type="match status" value="1"/>
</dbReference>
<feature type="domain" description="B box-type" evidence="7">
    <location>
        <begin position="85"/>
        <end position="125"/>
    </location>
</feature>
<dbReference type="PROSITE" id="PS50089">
    <property type="entry name" value="ZF_RING_2"/>
    <property type="match status" value="1"/>
</dbReference>
<evidence type="ECO:0000313" key="8">
    <source>
        <dbReference type="Ensembl" id="ENSPREP00000029225.1"/>
    </source>
</evidence>
<keyword evidence="5" id="KW-0175">Coiled coil</keyword>
<evidence type="ECO:0000256" key="3">
    <source>
        <dbReference type="ARBA" id="ARBA00022833"/>
    </source>
</evidence>
<dbReference type="InterPro" id="IPR000315">
    <property type="entry name" value="Znf_B-box"/>
</dbReference>
<evidence type="ECO:0000256" key="2">
    <source>
        <dbReference type="ARBA" id="ARBA00022771"/>
    </source>
</evidence>
<dbReference type="Bgee" id="ENSPREG00000019786">
    <property type="expression patterns" value="Expressed in caudal fin and 1 other cell type or tissue"/>
</dbReference>
<dbReference type="PROSITE" id="PS50119">
    <property type="entry name" value="ZF_BBOX"/>
    <property type="match status" value="1"/>
</dbReference>
<dbReference type="Pfam" id="PF15227">
    <property type="entry name" value="zf-C3HC4_4"/>
    <property type="match status" value="1"/>
</dbReference>
<proteinExistence type="predicted"/>
<evidence type="ECO:0000313" key="9">
    <source>
        <dbReference type="Proteomes" id="UP000242638"/>
    </source>
</evidence>
<dbReference type="GeneTree" id="ENSGT00940000154395"/>
<dbReference type="AlphaFoldDB" id="A0A3P9Q573"/>
<evidence type="ECO:0008006" key="10">
    <source>
        <dbReference type="Google" id="ProtNLM"/>
    </source>
</evidence>
<organism evidence="8 9">
    <name type="scientific">Poecilia reticulata</name>
    <name type="common">Guppy</name>
    <name type="synonym">Acanthophacelus reticulatus</name>
    <dbReference type="NCBI Taxonomy" id="8081"/>
    <lineage>
        <taxon>Eukaryota</taxon>
        <taxon>Metazoa</taxon>
        <taxon>Chordata</taxon>
        <taxon>Craniata</taxon>
        <taxon>Vertebrata</taxon>
        <taxon>Euteleostomi</taxon>
        <taxon>Actinopterygii</taxon>
        <taxon>Neopterygii</taxon>
        <taxon>Teleostei</taxon>
        <taxon>Neoteleostei</taxon>
        <taxon>Acanthomorphata</taxon>
        <taxon>Ovalentaria</taxon>
        <taxon>Atherinomorphae</taxon>
        <taxon>Cyprinodontiformes</taxon>
        <taxon>Poeciliidae</taxon>
        <taxon>Poeciliinae</taxon>
        <taxon>Poecilia</taxon>
    </lineage>
</organism>
<evidence type="ECO:0000259" key="7">
    <source>
        <dbReference type="PROSITE" id="PS50119"/>
    </source>
</evidence>
<dbReference type="InterPro" id="IPR001841">
    <property type="entry name" value="Znf_RING"/>
</dbReference>
<dbReference type="GO" id="GO:0008270">
    <property type="term" value="F:zinc ion binding"/>
    <property type="evidence" value="ECO:0007669"/>
    <property type="project" value="UniProtKB-KW"/>
</dbReference>
<feature type="domain" description="RING-type" evidence="6">
    <location>
        <begin position="14"/>
        <end position="57"/>
    </location>
</feature>
<reference evidence="8" key="2">
    <citation type="submission" date="2025-08" db="UniProtKB">
        <authorList>
            <consortium name="Ensembl"/>
        </authorList>
    </citation>
    <scope>IDENTIFICATION</scope>
    <source>
        <strain evidence="8">Guanapo</strain>
    </source>
</reference>
<reference evidence="8" key="3">
    <citation type="submission" date="2025-09" db="UniProtKB">
        <authorList>
            <consortium name="Ensembl"/>
        </authorList>
    </citation>
    <scope>IDENTIFICATION</scope>
    <source>
        <strain evidence="8">Guanapo</strain>
    </source>
</reference>
<dbReference type="PANTHER" id="PTHR25465">
    <property type="entry name" value="B-BOX DOMAIN CONTAINING"/>
    <property type="match status" value="1"/>
</dbReference>
<evidence type="ECO:0000256" key="5">
    <source>
        <dbReference type="SAM" id="Coils"/>
    </source>
</evidence>
<dbReference type="PROSITE" id="PS00518">
    <property type="entry name" value="ZF_RING_1"/>
    <property type="match status" value="1"/>
</dbReference>
<name>A0A3P9Q573_POERE</name>
<dbReference type="SUPFAM" id="SSF57850">
    <property type="entry name" value="RING/U-box"/>
    <property type="match status" value="1"/>
</dbReference>
<evidence type="ECO:0000256" key="1">
    <source>
        <dbReference type="ARBA" id="ARBA00022723"/>
    </source>
</evidence>
<dbReference type="Gene3D" id="3.30.40.10">
    <property type="entry name" value="Zinc/RING finger domain, C3HC4 (zinc finger)"/>
    <property type="match status" value="1"/>
</dbReference>
<keyword evidence="3" id="KW-0862">Zinc</keyword>
<evidence type="ECO:0000259" key="6">
    <source>
        <dbReference type="PROSITE" id="PS50089"/>
    </source>
</evidence>
<dbReference type="Gene3D" id="3.30.160.60">
    <property type="entry name" value="Classic Zinc Finger"/>
    <property type="match status" value="1"/>
</dbReference>
<dbReference type="Pfam" id="PF25600">
    <property type="entry name" value="TRIM_CC"/>
    <property type="match status" value="1"/>
</dbReference>
<dbReference type="InterPro" id="IPR051051">
    <property type="entry name" value="E3_ubiq-ligase_TRIM/RNF"/>
</dbReference>